<keyword evidence="1" id="KW-0472">Membrane</keyword>
<reference evidence="3" key="1">
    <citation type="submission" date="2016-10" db="EMBL/GenBank/DDBJ databases">
        <authorList>
            <person name="Varghese N."/>
            <person name="Submissions S."/>
        </authorList>
    </citation>
    <scope>NUCLEOTIDE SEQUENCE [LARGE SCALE GENOMIC DNA]</scope>
    <source>
        <strain evidence="3">DSM 217</strain>
    </source>
</reference>
<organism evidence="2 3">
    <name type="scientific">Thiocapsa roseopersicina</name>
    <dbReference type="NCBI Taxonomy" id="1058"/>
    <lineage>
        <taxon>Bacteria</taxon>
        <taxon>Pseudomonadati</taxon>
        <taxon>Pseudomonadota</taxon>
        <taxon>Gammaproteobacteria</taxon>
        <taxon>Chromatiales</taxon>
        <taxon>Chromatiaceae</taxon>
        <taxon>Thiocapsa</taxon>
    </lineage>
</organism>
<dbReference type="InterPro" id="IPR012902">
    <property type="entry name" value="N_methyl_site"/>
</dbReference>
<name>A0A1H2Z5E2_THIRO</name>
<dbReference type="EMBL" id="FNNZ01000014">
    <property type="protein sequence ID" value="SDX12009.1"/>
    <property type="molecule type" value="Genomic_DNA"/>
</dbReference>
<keyword evidence="1" id="KW-0812">Transmembrane</keyword>
<dbReference type="Pfam" id="PF07963">
    <property type="entry name" value="N_methyl"/>
    <property type="match status" value="1"/>
</dbReference>
<gene>
    <name evidence="2" type="ORF">SAMN05421783_114115</name>
</gene>
<dbReference type="STRING" id="1058.SAMN05421783_114115"/>
<feature type="transmembrane region" description="Helical" evidence="1">
    <location>
        <begin position="20"/>
        <end position="42"/>
    </location>
</feature>
<dbReference type="RefSeq" id="WP_093033937.1">
    <property type="nucleotide sequence ID" value="NZ_FNNZ01000014.1"/>
</dbReference>
<dbReference type="OrthoDB" id="5296662at2"/>
<keyword evidence="1" id="KW-1133">Transmembrane helix</keyword>
<evidence type="ECO:0000313" key="3">
    <source>
        <dbReference type="Proteomes" id="UP000198816"/>
    </source>
</evidence>
<proteinExistence type="predicted"/>
<dbReference type="AlphaFoldDB" id="A0A1H2Z5E2"/>
<evidence type="ECO:0008006" key="4">
    <source>
        <dbReference type="Google" id="ProtNLM"/>
    </source>
</evidence>
<evidence type="ECO:0000256" key="1">
    <source>
        <dbReference type="SAM" id="Phobius"/>
    </source>
</evidence>
<sequence>MKSSAKVRGWSRRPISGFTLTELLVAMTLSLFIIGGALSVFVSSQETYRTKADLETSQEAIRFAAYTISRAVRSGTSVSGDNSTLVVTFERGDGVQDCLGEGKDDNPRVSRSNTFFRFGNTLRCNNGDRTEAIVTGLLDTQDAFSVLYGRSNDSSDWISDEDYVESSEINDFSAVRSVKVTLLTPAGTVSFVATLRNRVMLDLGGA</sequence>
<accession>A0A1H2Z5E2</accession>
<evidence type="ECO:0000313" key="2">
    <source>
        <dbReference type="EMBL" id="SDX12009.1"/>
    </source>
</evidence>
<protein>
    <recommendedName>
        <fullName evidence="4">Prepilin-type N-terminal cleavage/methylation domain-containing protein</fullName>
    </recommendedName>
</protein>
<keyword evidence="3" id="KW-1185">Reference proteome</keyword>
<dbReference type="Proteomes" id="UP000198816">
    <property type="component" value="Unassembled WGS sequence"/>
</dbReference>